<reference evidence="2" key="2">
    <citation type="submission" date="2021-04" db="EMBL/GenBank/DDBJ databases">
        <authorList>
            <person name="Gilroy R."/>
        </authorList>
    </citation>
    <scope>NUCLEOTIDE SEQUENCE</scope>
    <source>
        <strain evidence="2">CHK32-1732</strain>
    </source>
</reference>
<dbReference type="PANTHER" id="PTHR38441:SF1">
    <property type="entry name" value="MEMBRANE PROTEIN"/>
    <property type="match status" value="1"/>
</dbReference>
<reference evidence="2" key="1">
    <citation type="journal article" date="2021" name="PeerJ">
        <title>Extensive microbial diversity within the chicken gut microbiome revealed by metagenomics and culture.</title>
        <authorList>
            <person name="Gilroy R."/>
            <person name="Ravi A."/>
            <person name="Getino M."/>
            <person name="Pursley I."/>
            <person name="Horton D.L."/>
            <person name="Alikhan N.F."/>
            <person name="Baker D."/>
            <person name="Gharbi K."/>
            <person name="Hall N."/>
            <person name="Watson M."/>
            <person name="Adriaenssens E.M."/>
            <person name="Foster-Nyarko E."/>
            <person name="Jarju S."/>
            <person name="Secka A."/>
            <person name="Antonio M."/>
            <person name="Oren A."/>
            <person name="Chaudhuri R.R."/>
            <person name="La Ragione R."/>
            <person name="Hildebrand F."/>
            <person name="Pallen M.J."/>
        </authorList>
    </citation>
    <scope>NUCLEOTIDE SEQUENCE</scope>
    <source>
        <strain evidence="2">CHK32-1732</strain>
    </source>
</reference>
<dbReference type="Proteomes" id="UP000824190">
    <property type="component" value="Unassembled WGS sequence"/>
</dbReference>
<dbReference type="EMBL" id="DXGC01000011">
    <property type="protein sequence ID" value="HIW90291.1"/>
    <property type="molecule type" value="Genomic_DNA"/>
</dbReference>
<evidence type="ECO:0000313" key="2">
    <source>
        <dbReference type="EMBL" id="HIW90291.1"/>
    </source>
</evidence>
<keyword evidence="1" id="KW-0472">Membrane</keyword>
<organism evidence="2 3">
    <name type="scientific">Candidatus Corynebacterium avicola</name>
    <dbReference type="NCBI Taxonomy" id="2838527"/>
    <lineage>
        <taxon>Bacteria</taxon>
        <taxon>Bacillati</taxon>
        <taxon>Actinomycetota</taxon>
        <taxon>Actinomycetes</taxon>
        <taxon>Mycobacteriales</taxon>
        <taxon>Corynebacteriaceae</taxon>
        <taxon>Corynebacterium</taxon>
    </lineage>
</organism>
<gene>
    <name evidence="2" type="ORF">H9870_01280</name>
</gene>
<keyword evidence="1" id="KW-0812">Transmembrane</keyword>
<dbReference type="InterPro" id="IPR007436">
    <property type="entry name" value="DUF485"/>
</dbReference>
<accession>A0A9D1RL19</accession>
<protein>
    <submittedName>
        <fullName evidence="2">DUF485 domain-containing protein</fullName>
    </submittedName>
</protein>
<keyword evidence="1" id="KW-1133">Transmembrane helix</keyword>
<feature type="transmembrane region" description="Helical" evidence="1">
    <location>
        <begin position="68"/>
        <end position="90"/>
    </location>
</feature>
<sequence length="122" mass="13586">MSTPDARHTPTPEEFLAAQASPEFQELKKKQRGFAFPVTIASLLWFAAYVILALFAPDLFSGQVWGNINVGIILGLLQFVTTFLITYLYVKFADKELEPRTAALRDKLERTGTFADNNTATA</sequence>
<dbReference type="AlphaFoldDB" id="A0A9D1RL19"/>
<evidence type="ECO:0000256" key="1">
    <source>
        <dbReference type="SAM" id="Phobius"/>
    </source>
</evidence>
<comment type="caution">
    <text evidence="2">The sequence shown here is derived from an EMBL/GenBank/DDBJ whole genome shotgun (WGS) entry which is preliminary data.</text>
</comment>
<evidence type="ECO:0000313" key="3">
    <source>
        <dbReference type="Proteomes" id="UP000824190"/>
    </source>
</evidence>
<proteinExistence type="predicted"/>
<dbReference type="PANTHER" id="PTHR38441">
    <property type="entry name" value="INTEGRAL MEMBRANE PROTEIN-RELATED"/>
    <property type="match status" value="1"/>
</dbReference>
<dbReference type="Pfam" id="PF04341">
    <property type="entry name" value="DUF485"/>
    <property type="match status" value="1"/>
</dbReference>
<feature type="transmembrane region" description="Helical" evidence="1">
    <location>
        <begin position="34"/>
        <end position="56"/>
    </location>
</feature>
<name>A0A9D1RL19_9CORY</name>